<evidence type="ECO:0000313" key="3">
    <source>
        <dbReference type="Proteomes" id="UP000035009"/>
    </source>
</evidence>
<keyword evidence="3" id="KW-1185">Reference proteome</keyword>
<feature type="transmembrane region" description="Helical" evidence="1">
    <location>
        <begin position="41"/>
        <end position="62"/>
    </location>
</feature>
<proteinExistence type="predicted"/>
<dbReference type="EMBL" id="BAOP01000025">
    <property type="protein sequence ID" value="GAC80956.1"/>
    <property type="molecule type" value="Genomic_DNA"/>
</dbReference>
<reference evidence="2 3" key="1">
    <citation type="submission" date="2013-02" db="EMBL/GenBank/DDBJ databases">
        <title>Whole genome shotgun sequence of Gordonia malaquae NBRC 108250.</title>
        <authorList>
            <person name="Yoshida I."/>
            <person name="Hosoyama A."/>
            <person name="Tsuchikane K."/>
            <person name="Ando Y."/>
            <person name="Baba S."/>
            <person name="Ohji S."/>
            <person name="Hamada M."/>
            <person name="Tamura T."/>
            <person name="Yamazoe A."/>
            <person name="Yamazaki S."/>
            <person name="Fujita N."/>
        </authorList>
    </citation>
    <scope>NUCLEOTIDE SEQUENCE [LARGE SCALE GENOMIC DNA]</scope>
    <source>
        <strain evidence="2 3">NBRC 108250</strain>
    </source>
</reference>
<feature type="transmembrane region" description="Helical" evidence="1">
    <location>
        <begin position="12"/>
        <end position="29"/>
    </location>
</feature>
<evidence type="ECO:0000313" key="2">
    <source>
        <dbReference type="EMBL" id="GAC80956.1"/>
    </source>
</evidence>
<dbReference type="AlphaFoldDB" id="M3THI3"/>
<organism evidence="2 3">
    <name type="scientific">Gordonia malaquae NBRC 108250</name>
    <dbReference type="NCBI Taxonomy" id="1223542"/>
    <lineage>
        <taxon>Bacteria</taxon>
        <taxon>Bacillati</taxon>
        <taxon>Actinomycetota</taxon>
        <taxon>Actinomycetes</taxon>
        <taxon>Mycobacteriales</taxon>
        <taxon>Gordoniaceae</taxon>
        <taxon>Gordonia</taxon>
    </lineage>
</organism>
<keyword evidence="1" id="KW-0812">Transmembrane</keyword>
<dbReference type="STRING" id="410332.SAMN04488550_4404"/>
<protein>
    <submittedName>
        <fullName evidence="2">Uncharacterized protein</fullName>
    </submittedName>
</protein>
<sequence length="139" mass="14644">MIQTLIDFLGPIGYVAVVTSVVWAFFTWAEFVLTLASEQRWWFVGTLPLTSLPIVAAVLVAANTGSVLGDPSTLDRVVGGCTAFSALVFIGTVLFFVAGIGWLGIEALWTSLHPGRAEAVMEPVADSCGEKAPATDVAN</sequence>
<keyword evidence="1" id="KW-0472">Membrane</keyword>
<accession>M3THI3</accession>
<dbReference type="Proteomes" id="UP000035009">
    <property type="component" value="Unassembled WGS sequence"/>
</dbReference>
<gene>
    <name evidence="2" type="ORF">GM1_025_00020</name>
</gene>
<feature type="transmembrane region" description="Helical" evidence="1">
    <location>
        <begin position="82"/>
        <end position="105"/>
    </location>
</feature>
<dbReference type="RefSeq" id="WP_008380330.1">
    <property type="nucleotide sequence ID" value="NZ_BAOP01000025.1"/>
</dbReference>
<comment type="caution">
    <text evidence="2">The sequence shown here is derived from an EMBL/GenBank/DDBJ whole genome shotgun (WGS) entry which is preliminary data.</text>
</comment>
<keyword evidence="1" id="KW-1133">Transmembrane helix</keyword>
<name>M3THI3_GORML</name>
<evidence type="ECO:0000256" key="1">
    <source>
        <dbReference type="SAM" id="Phobius"/>
    </source>
</evidence>